<keyword evidence="1" id="KW-0472">Membrane</keyword>
<comment type="caution">
    <text evidence="2">The sequence shown here is derived from an EMBL/GenBank/DDBJ whole genome shotgun (WGS) entry which is preliminary data.</text>
</comment>
<accession>A0ABW4ZCU8</accession>
<keyword evidence="1" id="KW-1133">Transmembrane helix</keyword>
<keyword evidence="3" id="KW-1185">Reference proteome</keyword>
<keyword evidence="1" id="KW-0812">Transmembrane</keyword>
<organism evidence="2 3">
    <name type="scientific">Rubritalea tangerina</name>
    <dbReference type="NCBI Taxonomy" id="430798"/>
    <lineage>
        <taxon>Bacteria</taxon>
        <taxon>Pseudomonadati</taxon>
        <taxon>Verrucomicrobiota</taxon>
        <taxon>Verrucomicrobiia</taxon>
        <taxon>Verrucomicrobiales</taxon>
        <taxon>Rubritaleaceae</taxon>
        <taxon>Rubritalea</taxon>
    </lineage>
</organism>
<evidence type="ECO:0000256" key="1">
    <source>
        <dbReference type="SAM" id="Phobius"/>
    </source>
</evidence>
<evidence type="ECO:0000313" key="3">
    <source>
        <dbReference type="Proteomes" id="UP001597389"/>
    </source>
</evidence>
<evidence type="ECO:0000313" key="2">
    <source>
        <dbReference type="EMBL" id="MFD2159843.1"/>
    </source>
</evidence>
<sequence length="186" mass="20477">MAKSSYSKLDIVGIILAMLFLLGLALWFTQYAQKHTGFVTSAAYLSSVPAEGKHIHVDSIESYWIKRNGKVYPAAKITISPQSSTGALRTFFRSNVGDTPKPSKVVGDSNTLRVKDGKFSNDSHTIEVVCTKGLESEADFLAYRNQDDYRWVIELREAKEGSRSASDFNSLAQAPISPLILSPAEK</sequence>
<dbReference type="EMBL" id="JBHUJB010000054">
    <property type="protein sequence ID" value="MFD2159843.1"/>
    <property type="molecule type" value="Genomic_DNA"/>
</dbReference>
<name>A0ABW4ZCU8_9BACT</name>
<gene>
    <name evidence="2" type="ORF">ACFSW8_13125</name>
</gene>
<feature type="transmembrane region" description="Helical" evidence="1">
    <location>
        <begin position="9"/>
        <end position="28"/>
    </location>
</feature>
<dbReference type="Proteomes" id="UP001597389">
    <property type="component" value="Unassembled WGS sequence"/>
</dbReference>
<reference evidence="3" key="1">
    <citation type="journal article" date="2019" name="Int. J. Syst. Evol. Microbiol.">
        <title>The Global Catalogue of Microorganisms (GCM) 10K type strain sequencing project: providing services to taxonomists for standard genome sequencing and annotation.</title>
        <authorList>
            <consortium name="The Broad Institute Genomics Platform"/>
            <consortium name="The Broad Institute Genome Sequencing Center for Infectious Disease"/>
            <person name="Wu L."/>
            <person name="Ma J."/>
        </authorList>
    </citation>
    <scope>NUCLEOTIDE SEQUENCE [LARGE SCALE GENOMIC DNA]</scope>
    <source>
        <strain evidence="3">CCUG 57942</strain>
    </source>
</reference>
<dbReference type="RefSeq" id="WP_377091023.1">
    <property type="nucleotide sequence ID" value="NZ_JBHSJL010000014.1"/>
</dbReference>
<proteinExistence type="predicted"/>
<protein>
    <submittedName>
        <fullName evidence="2">Uncharacterized protein</fullName>
    </submittedName>
</protein>